<dbReference type="Proteomes" id="UP000467428">
    <property type="component" value="Chromosome"/>
</dbReference>
<evidence type="ECO:0000313" key="1">
    <source>
        <dbReference type="EMBL" id="BBY49451.1"/>
    </source>
</evidence>
<proteinExistence type="predicted"/>
<reference evidence="1 2" key="1">
    <citation type="journal article" date="2019" name="Emerg. Microbes Infect.">
        <title>Comprehensive subspecies identification of 175 nontuberculous mycobacteria species based on 7547 genomic profiles.</title>
        <authorList>
            <person name="Matsumoto Y."/>
            <person name="Kinjo T."/>
            <person name="Motooka D."/>
            <person name="Nabeya D."/>
            <person name="Jung N."/>
            <person name="Uechi K."/>
            <person name="Horii T."/>
            <person name="Iida T."/>
            <person name="Fujita J."/>
            <person name="Nakamura S."/>
        </authorList>
    </citation>
    <scope>NUCLEOTIDE SEQUENCE [LARGE SCALE GENOMIC DNA]</scope>
    <source>
        <strain evidence="1 2">JCM 18538</strain>
    </source>
</reference>
<sequence length="294" mass="33247">MKQPATKRIHIVEGPDWRESIVALLDSRSPCRPWRYGFGEAHEGDPVAIVLHTEPRTVMTTVARIGADGRRDRAVAKPGLTGSGLVDIDSLVMLTRFDTGADPRDAWVLYGDDATRLKRALKRADRRRDKSMRYGHSSLTAARILLRSRGRCSGCSELLDLTGEDATEAFRIHTVDQPLRDAPEVLIKEEPFPSYKEQGIPDRCWLPRLPADWPGVVCRRCCARMEAAGYTNLLDFRFSQHPECRKCGGRRVQVAQFGMPVNPDVYWDTSPWIDWRGCVNDGGKWTCTDCGYQW</sequence>
<keyword evidence="2" id="KW-1185">Reference proteome</keyword>
<geneLocation type="plasmid" evidence="2">
    <name>pjcm18538 dna</name>
</geneLocation>
<dbReference type="RefSeq" id="WP_163919092.1">
    <property type="nucleotide sequence ID" value="NZ_AP022593.1"/>
</dbReference>
<name>A0A7I7RZ36_9MYCO</name>
<gene>
    <name evidence="1" type="ORF">MARA_29190</name>
</gene>
<accession>A0A7I7RZ36</accession>
<evidence type="ECO:0000313" key="2">
    <source>
        <dbReference type="Proteomes" id="UP000467428"/>
    </source>
</evidence>
<protein>
    <submittedName>
        <fullName evidence="1">Uncharacterized protein</fullName>
    </submittedName>
</protein>
<dbReference type="KEGG" id="marz:MARA_29190"/>
<organism evidence="1 2">
    <name type="scientific">Mycolicibacterium arabiense</name>
    <dbReference type="NCBI Taxonomy" id="1286181"/>
    <lineage>
        <taxon>Bacteria</taxon>
        <taxon>Bacillati</taxon>
        <taxon>Actinomycetota</taxon>
        <taxon>Actinomycetes</taxon>
        <taxon>Mycobacteriales</taxon>
        <taxon>Mycobacteriaceae</taxon>
        <taxon>Mycolicibacterium</taxon>
    </lineage>
</organism>
<dbReference type="EMBL" id="AP022593">
    <property type="protein sequence ID" value="BBY49451.1"/>
    <property type="molecule type" value="Genomic_DNA"/>
</dbReference>
<dbReference type="AlphaFoldDB" id="A0A7I7RZ36"/>